<organism evidence="2 3">
    <name type="scientific">Tritrichomonas musculus</name>
    <dbReference type="NCBI Taxonomy" id="1915356"/>
    <lineage>
        <taxon>Eukaryota</taxon>
        <taxon>Metamonada</taxon>
        <taxon>Parabasalia</taxon>
        <taxon>Tritrichomonadida</taxon>
        <taxon>Tritrichomonadidae</taxon>
        <taxon>Tritrichomonas</taxon>
    </lineage>
</organism>
<dbReference type="Pfam" id="PF07714">
    <property type="entry name" value="PK_Tyr_Ser-Thr"/>
    <property type="match status" value="1"/>
</dbReference>
<accession>A0ABR2JF74</accession>
<dbReference type="PANTHER" id="PTHR23257:SF974">
    <property type="entry name" value="RECEPTOR-INTERACTING SERINE_THREONINE-PROTEIN KINASE 3"/>
    <property type="match status" value="1"/>
</dbReference>
<dbReference type="Proteomes" id="UP001470230">
    <property type="component" value="Unassembled WGS sequence"/>
</dbReference>
<feature type="domain" description="Protein kinase" evidence="1">
    <location>
        <begin position="1"/>
        <end position="146"/>
    </location>
</feature>
<evidence type="ECO:0000313" key="2">
    <source>
        <dbReference type="EMBL" id="KAK8875993.1"/>
    </source>
</evidence>
<dbReference type="InterPro" id="IPR050167">
    <property type="entry name" value="Ser_Thr_protein_kinase"/>
</dbReference>
<dbReference type="InterPro" id="IPR000719">
    <property type="entry name" value="Prot_kinase_dom"/>
</dbReference>
<dbReference type="PANTHER" id="PTHR23257">
    <property type="entry name" value="SERINE-THREONINE PROTEIN KINASE"/>
    <property type="match status" value="1"/>
</dbReference>
<gene>
    <name evidence="2" type="ORF">M9Y10_006176</name>
</gene>
<name>A0ABR2JF74_9EUKA</name>
<reference evidence="2 3" key="1">
    <citation type="submission" date="2024-04" db="EMBL/GenBank/DDBJ databases">
        <title>Tritrichomonas musculus Genome.</title>
        <authorList>
            <person name="Alves-Ferreira E."/>
            <person name="Grigg M."/>
            <person name="Lorenzi H."/>
            <person name="Galac M."/>
        </authorList>
    </citation>
    <scope>NUCLEOTIDE SEQUENCE [LARGE SCALE GENOMIC DNA]</scope>
    <source>
        <strain evidence="2 3">EAF2021</strain>
    </source>
</reference>
<keyword evidence="3" id="KW-1185">Reference proteome</keyword>
<dbReference type="InterPro" id="IPR001245">
    <property type="entry name" value="Ser-Thr/Tyr_kinase_cat_dom"/>
</dbReference>
<dbReference type="EMBL" id="JAPFFF010000012">
    <property type="protein sequence ID" value="KAK8875993.1"/>
    <property type="molecule type" value="Genomic_DNA"/>
</dbReference>
<evidence type="ECO:0000313" key="3">
    <source>
        <dbReference type="Proteomes" id="UP001470230"/>
    </source>
</evidence>
<protein>
    <recommendedName>
        <fullName evidence="1">Protein kinase domain-containing protein</fullName>
    </recommendedName>
</protein>
<evidence type="ECO:0000259" key="1">
    <source>
        <dbReference type="PROSITE" id="PS50011"/>
    </source>
</evidence>
<comment type="caution">
    <text evidence="2">The sequence shown here is derived from an EMBL/GenBank/DDBJ whole genome shotgun (WGS) entry which is preliminary data.</text>
</comment>
<dbReference type="SUPFAM" id="SSF56112">
    <property type="entry name" value="Protein kinase-like (PK-like)"/>
    <property type="match status" value="1"/>
</dbReference>
<dbReference type="InterPro" id="IPR011009">
    <property type="entry name" value="Kinase-like_dom_sf"/>
</dbReference>
<dbReference type="Gene3D" id="1.10.510.10">
    <property type="entry name" value="Transferase(Phosphotransferase) domain 1"/>
    <property type="match status" value="1"/>
</dbReference>
<sequence>MSFLHKNSDNILEDDNLFPKIADYGLSKILNRNENSMSSQSAQDIKGAPIYIAPEIWTNYSYTEASDVYAFGMILYEIITGDKPFKDVPFPVFYANVVLKGERFEFKYPIPDCYRILIEKCLSRNPSKRPSFKSIAKELKTNEDFIFDDVDEDEYNDYINLIKYSKGSFNKKRVFKTISKTGKVEENQVNIIEDEEDNNSKQTIDDLEDETIDKSFNKKRKNKSFELVDDLEDEIIDEPVNKKRKNKAAKVIEDLDDDIIDEPVNKKRKNKSVELVDDLED</sequence>
<dbReference type="PROSITE" id="PS50011">
    <property type="entry name" value="PROTEIN_KINASE_DOM"/>
    <property type="match status" value="1"/>
</dbReference>
<proteinExistence type="predicted"/>